<feature type="compositionally biased region" description="Low complexity" evidence="13">
    <location>
        <begin position="14"/>
        <end position="27"/>
    </location>
</feature>
<dbReference type="Pfam" id="PF01370">
    <property type="entry name" value="Epimerase"/>
    <property type="match status" value="1"/>
</dbReference>
<gene>
    <name evidence="15" type="ORF">DFH01_09115</name>
</gene>
<feature type="compositionally biased region" description="Basic and acidic residues" evidence="13">
    <location>
        <begin position="71"/>
        <end position="90"/>
    </location>
</feature>
<dbReference type="GO" id="GO:0005737">
    <property type="term" value="C:cytoplasm"/>
    <property type="evidence" value="ECO:0007669"/>
    <property type="project" value="TreeGrafter"/>
</dbReference>
<evidence type="ECO:0000256" key="5">
    <source>
        <dbReference type="ARBA" id="ARBA00022968"/>
    </source>
</evidence>
<dbReference type="PANTHER" id="PTHR43078:SF6">
    <property type="entry name" value="UDP-GLUCURONIC ACID DECARBOXYLASE 1"/>
    <property type="match status" value="1"/>
</dbReference>
<feature type="domain" description="NAD-dependent epimerase/dehydratase" evidence="14">
    <location>
        <begin position="190"/>
        <end position="430"/>
    </location>
</feature>
<dbReference type="OrthoDB" id="9801785at2"/>
<protein>
    <recommendedName>
        <fullName evidence="14">NAD-dependent epimerase/dehydratase domain-containing protein</fullName>
    </recommendedName>
</protein>
<comment type="cofactor">
    <cofactor evidence="1">
        <name>NAD(+)</name>
        <dbReference type="ChEBI" id="CHEBI:57540"/>
    </cofactor>
</comment>
<feature type="compositionally biased region" description="Gly residues" evidence="13">
    <location>
        <begin position="154"/>
        <end position="163"/>
    </location>
</feature>
<organism evidence="15 16">
    <name type="scientific">Falsiroseomonas bella</name>
    <dbReference type="NCBI Taxonomy" id="2184016"/>
    <lineage>
        <taxon>Bacteria</taxon>
        <taxon>Pseudomonadati</taxon>
        <taxon>Pseudomonadota</taxon>
        <taxon>Alphaproteobacteria</taxon>
        <taxon>Acetobacterales</taxon>
        <taxon>Roseomonadaceae</taxon>
        <taxon>Falsiroseomonas</taxon>
    </lineage>
</organism>
<comment type="subcellular location">
    <subcellularLocation>
        <location evidence="2">Golgi apparatus membrane</location>
        <topology evidence="2">Single-pass type II membrane protein</topology>
    </subcellularLocation>
    <subcellularLocation>
        <location evidence="12">Golgi apparatus</location>
        <location evidence="12">Golgi stack membrane</location>
    </subcellularLocation>
</comment>
<dbReference type="InterPro" id="IPR001509">
    <property type="entry name" value="Epimerase_deHydtase"/>
</dbReference>
<keyword evidence="8" id="KW-0333">Golgi apparatus</keyword>
<feature type="region of interest" description="Disordered" evidence="13">
    <location>
        <begin position="1"/>
        <end position="27"/>
    </location>
</feature>
<evidence type="ECO:0000313" key="15">
    <source>
        <dbReference type="EMBL" id="PWS37683.1"/>
    </source>
</evidence>
<evidence type="ECO:0000256" key="2">
    <source>
        <dbReference type="ARBA" id="ARBA00004323"/>
    </source>
</evidence>
<keyword evidence="16" id="KW-1185">Reference proteome</keyword>
<evidence type="ECO:0000256" key="1">
    <source>
        <dbReference type="ARBA" id="ARBA00001911"/>
    </source>
</evidence>
<evidence type="ECO:0000256" key="13">
    <source>
        <dbReference type="SAM" id="MobiDB-lite"/>
    </source>
</evidence>
<evidence type="ECO:0000256" key="9">
    <source>
        <dbReference type="ARBA" id="ARBA00023136"/>
    </source>
</evidence>
<evidence type="ECO:0000256" key="7">
    <source>
        <dbReference type="ARBA" id="ARBA00023027"/>
    </source>
</evidence>
<evidence type="ECO:0000256" key="12">
    <source>
        <dbReference type="ARBA" id="ARBA00037859"/>
    </source>
</evidence>
<keyword evidence="10" id="KW-0325">Glycoprotein</keyword>
<comment type="caution">
    <text evidence="15">The sequence shown here is derived from an EMBL/GenBank/DDBJ whole genome shotgun (WGS) entry which is preliminary data.</text>
</comment>
<feature type="compositionally biased region" description="Basic residues" evidence="13">
    <location>
        <begin position="165"/>
        <end position="175"/>
    </location>
</feature>
<evidence type="ECO:0000313" key="16">
    <source>
        <dbReference type="Proteomes" id="UP000245765"/>
    </source>
</evidence>
<dbReference type="GO" id="GO:0070403">
    <property type="term" value="F:NAD+ binding"/>
    <property type="evidence" value="ECO:0007669"/>
    <property type="project" value="InterPro"/>
</dbReference>
<dbReference type="SUPFAM" id="SSF51735">
    <property type="entry name" value="NAD(P)-binding Rossmann-fold domains"/>
    <property type="match status" value="1"/>
</dbReference>
<keyword evidence="3" id="KW-0812">Transmembrane</keyword>
<dbReference type="Gene3D" id="3.40.50.720">
    <property type="entry name" value="NAD(P)-binding Rossmann-like Domain"/>
    <property type="match status" value="1"/>
</dbReference>
<evidence type="ECO:0000256" key="8">
    <source>
        <dbReference type="ARBA" id="ARBA00023034"/>
    </source>
</evidence>
<sequence length="529" mass="56922">MGSLLSRHLERGSAARSGPSAAAAGAPRAGAALRRGGRAVSGRHCLALECRAHRACAALGARGLLRRQPLHAEPDTSGHAPRRLEPERAPVRGRGLRRAGDLRHLAGPHRAVPARGGDPAGGDRRRGLGRLAGHGGPAAPRHRGGGSRARAGGAYAGAPGGRARGLSRCRGTRGRQARDGVVRNGRHRTVLVAGGAGFLGSHLCDALIAEGAHVLCLDSFLTGRQRNIQHLARDPRFDLVEADVCDPLPTTLERARVDAVFNLACAASPPHYQADPEHTLMTCVLGTRHLLRLAERSGARFLQASTSEVYGDPEMHPQREDYRGCVNPTGPRACYDEGKRAAEALAFDFLRAGRVEARVARIFNTYGPRMRADDGRVVSNVVTQALTGQDITLYGDGRQTRSFCYVDDLISGLLRLAAVEQRPPGPVNLGNPVEMTVAELARRVLAITGSRSNLVRRPLPVDDPQRRRPDIGLARRLLAWEPQTPLENGLKATIAWFADECRWAELERPAANDDAGQRRVLVTGLRARD</sequence>
<dbReference type="Proteomes" id="UP000245765">
    <property type="component" value="Unassembled WGS sequence"/>
</dbReference>
<keyword evidence="11" id="KW-0456">Lyase</keyword>
<accession>A0A317FGH4</accession>
<dbReference type="AlphaFoldDB" id="A0A317FGH4"/>
<keyword evidence="7" id="KW-0520">NAD</keyword>
<dbReference type="InterPro" id="IPR044516">
    <property type="entry name" value="UXS-like"/>
</dbReference>
<dbReference type="EMBL" id="QGNA01000002">
    <property type="protein sequence ID" value="PWS37683.1"/>
    <property type="molecule type" value="Genomic_DNA"/>
</dbReference>
<evidence type="ECO:0000256" key="6">
    <source>
        <dbReference type="ARBA" id="ARBA00022989"/>
    </source>
</evidence>
<evidence type="ECO:0000256" key="10">
    <source>
        <dbReference type="ARBA" id="ARBA00023180"/>
    </source>
</evidence>
<feature type="region of interest" description="Disordered" evidence="13">
    <location>
        <begin position="71"/>
        <end position="177"/>
    </location>
</feature>
<evidence type="ECO:0000256" key="4">
    <source>
        <dbReference type="ARBA" id="ARBA00022793"/>
    </source>
</evidence>
<evidence type="ECO:0000256" key="3">
    <source>
        <dbReference type="ARBA" id="ARBA00022692"/>
    </source>
</evidence>
<dbReference type="GO" id="GO:0042732">
    <property type="term" value="P:D-xylose metabolic process"/>
    <property type="evidence" value="ECO:0007669"/>
    <property type="project" value="InterPro"/>
</dbReference>
<keyword evidence="4" id="KW-0210">Decarboxylase</keyword>
<evidence type="ECO:0000259" key="14">
    <source>
        <dbReference type="Pfam" id="PF01370"/>
    </source>
</evidence>
<dbReference type="InterPro" id="IPR036291">
    <property type="entry name" value="NAD(P)-bd_dom_sf"/>
</dbReference>
<dbReference type="UniPathway" id="UPA00796">
    <property type="reaction ID" value="UER00771"/>
</dbReference>
<dbReference type="GO" id="GO:0048040">
    <property type="term" value="F:UDP-glucuronate decarboxylase activity"/>
    <property type="evidence" value="ECO:0007669"/>
    <property type="project" value="TreeGrafter"/>
</dbReference>
<reference evidence="16" key="1">
    <citation type="submission" date="2018-05" db="EMBL/GenBank/DDBJ databases">
        <authorList>
            <person name="Du Z."/>
            <person name="Wang X."/>
        </authorList>
    </citation>
    <scope>NUCLEOTIDE SEQUENCE [LARGE SCALE GENOMIC DNA]</scope>
    <source>
        <strain evidence="16">CQN31</strain>
    </source>
</reference>
<dbReference type="GO" id="GO:0033320">
    <property type="term" value="P:UDP-D-xylose biosynthetic process"/>
    <property type="evidence" value="ECO:0007669"/>
    <property type="project" value="UniProtKB-UniPathway"/>
</dbReference>
<dbReference type="CDD" id="cd05230">
    <property type="entry name" value="UGD_SDR_e"/>
    <property type="match status" value="1"/>
</dbReference>
<dbReference type="PANTHER" id="PTHR43078">
    <property type="entry name" value="UDP-GLUCURONIC ACID DECARBOXYLASE-RELATED"/>
    <property type="match status" value="1"/>
</dbReference>
<evidence type="ECO:0000256" key="11">
    <source>
        <dbReference type="ARBA" id="ARBA00023239"/>
    </source>
</evidence>
<keyword evidence="5" id="KW-0735">Signal-anchor</keyword>
<keyword evidence="9" id="KW-0472">Membrane</keyword>
<proteinExistence type="predicted"/>
<dbReference type="FunFam" id="3.40.50.720:FF:000065">
    <property type="entry name" value="UDP-glucuronic acid decarboxylase 1"/>
    <property type="match status" value="1"/>
</dbReference>
<keyword evidence="6" id="KW-1133">Transmembrane helix</keyword>
<name>A0A317FGH4_9PROT</name>